<evidence type="ECO:0000256" key="7">
    <source>
        <dbReference type="SAM" id="MobiDB-lite"/>
    </source>
</evidence>
<dbReference type="GO" id="GO:0004862">
    <property type="term" value="F:cAMP-dependent protein kinase inhibitor activity"/>
    <property type="evidence" value="ECO:0007669"/>
    <property type="project" value="TreeGrafter"/>
</dbReference>
<dbReference type="PROSITE" id="PS00889">
    <property type="entry name" value="CNMP_BINDING_2"/>
    <property type="match status" value="1"/>
</dbReference>
<dbReference type="GO" id="GO:0034236">
    <property type="term" value="F:protein kinase A catalytic subunit binding"/>
    <property type="evidence" value="ECO:0007669"/>
    <property type="project" value="TreeGrafter"/>
</dbReference>
<dbReference type="InterPro" id="IPR003117">
    <property type="entry name" value="cAMP_dep_PK_reg_su_I/II_a/b"/>
</dbReference>
<keyword evidence="2" id="KW-0597">Phosphoprotein</keyword>
<dbReference type="PROSITE" id="PS00888">
    <property type="entry name" value="CNMP_BINDING_1"/>
    <property type="match status" value="1"/>
</dbReference>
<organism evidence="9 10">
    <name type="scientific">Pinctada imbricata</name>
    <name type="common">Atlantic pearl-oyster</name>
    <name type="synonym">Pinctada martensii</name>
    <dbReference type="NCBI Taxonomy" id="66713"/>
    <lineage>
        <taxon>Eukaryota</taxon>
        <taxon>Metazoa</taxon>
        <taxon>Spiralia</taxon>
        <taxon>Lophotrochozoa</taxon>
        <taxon>Mollusca</taxon>
        <taxon>Bivalvia</taxon>
        <taxon>Autobranchia</taxon>
        <taxon>Pteriomorphia</taxon>
        <taxon>Pterioida</taxon>
        <taxon>Pterioidea</taxon>
        <taxon>Pteriidae</taxon>
        <taxon>Pinctada</taxon>
    </lineage>
</organism>
<evidence type="ECO:0000256" key="4">
    <source>
        <dbReference type="ARBA" id="ARBA00022737"/>
    </source>
</evidence>
<gene>
    <name evidence="9" type="ORF">FSP39_010310</name>
</gene>
<protein>
    <recommendedName>
        <fullName evidence="8">Cyclic nucleotide-binding domain-containing protein</fullName>
    </recommendedName>
</protein>
<keyword evidence="10" id="KW-1185">Reference proteome</keyword>
<dbReference type="SUPFAM" id="SSF51206">
    <property type="entry name" value="cAMP-binding domain-like"/>
    <property type="match status" value="2"/>
</dbReference>
<sequence>MNFEIPPGLTDLLQDFTVAVLKERPPNLTQFAADYFVKLNEQNQKDKVDDDKPRGVRFVGSPPPTEPMQTDSDDDDEPMPVAAERYDPEADEDDGERIVHPKTDEQRQRLSEAVKHILLFRSLEPVQPGDHVIDQGDDGDNFYVIDCGQYDIIVNNNLVGKYDGKGSFGELALMYNQPRAATIVATSDGTLWAMDRSTFRRIVLKNAFMKRRMYENLIDQVPMLKTLDPYEKMNIADALVTKTYAEGDVILKQGDEADCMYFIEEGEVRVTVKNQAGEEKEVKRYEKGGYFGELALVTHKPRAGTAYAIGKTKCAVLDVQAFERLLGPCMDIMKRNIDEYEEQLVQVFGDKANISELR</sequence>
<evidence type="ECO:0000256" key="2">
    <source>
        <dbReference type="ARBA" id="ARBA00022553"/>
    </source>
</evidence>
<feature type="domain" description="Cyclic nucleotide-binding" evidence="8">
    <location>
        <begin position="223"/>
        <end position="343"/>
    </location>
</feature>
<dbReference type="GO" id="GO:0005952">
    <property type="term" value="C:cAMP-dependent protein kinase complex"/>
    <property type="evidence" value="ECO:0007669"/>
    <property type="project" value="InterPro"/>
</dbReference>
<evidence type="ECO:0000313" key="10">
    <source>
        <dbReference type="Proteomes" id="UP001186944"/>
    </source>
</evidence>
<dbReference type="PRINTS" id="PR00103">
    <property type="entry name" value="CAMPKINASE"/>
</dbReference>
<dbReference type="InterPro" id="IPR014710">
    <property type="entry name" value="RmlC-like_jellyroll"/>
</dbReference>
<keyword evidence="3" id="KW-0116">cAMP-binding</keyword>
<keyword evidence="5" id="KW-0547">Nucleotide-binding</keyword>
<dbReference type="InterPro" id="IPR050503">
    <property type="entry name" value="cAMP-dep_PK_reg_su-like"/>
</dbReference>
<dbReference type="PANTHER" id="PTHR11635">
    <property type="entry name" value="CAMP-DEPENDENT PROTEIN KINASE REGULATORY CHAIN"/>
    <property type="match status" value="1"/>
</dbReference>
<dbReference type="Pfam" id="PF02197">
    <property type="entry name" value="RIIa"/>
    <property type="match status" value="1"/>
</dbReference>
<evidence type="ECO:0000256" key="5">
    <source>
        <dbReference type="ARBA" id="ARBA00022741"/>
    </source>
</evidence>
<dbReference type="FunFam" id="2.60.120.10:FF:000108">
    <property type="entry name" value="cAMP-dependent protein kinase type II regulatory subunit"/>
    <property type="match status" value="1"/>
</dbReference>
<dbReference type="InterPro" id="IPR018490">
    <property type="entry name" value="cNMP-bd_dom_sf"/>
</dbReference>
<dbReference type="SMART" id="SM00394">
    <property type="entry name" value="RIIa"/>
    <property type="match status" value="1"/>
</dbReference>
<dbReference type="EMBL" id="VSWD01000005">
    <property type="protein sequence ID" value="KAK3102297.1"/>
    <property type="molecule type" value="Genomic_DNA"/>
</dbReference>
<feature type="region of interest" description="Disordered" evidence="7">
    <location>
        <begin position="42"/>
        <end position="97"/>
    </location>
</feature>
<reference evidence="9" key="1">
    <citation type="submission" date="2019-08" db="EMBL/GenBank/DDBJ databases">
        <title>The improved chromosome-level genome for the pearl oyster Pinctada fucata martensii using PacBio sequencing and Hi-C.</title>
        <authorList>
            <person name="Zheng Z."/>
        </authorList>
    </citation>
    <scope>NUCLEOTIDE SEQUENCE</scope>
    <source>
        <strain evidence="9">ZZ-2019</strain>
        <tissue evidence="9">Adductor muscle</tissue>
    </source>
</reference>
<evidence type="ECO:0000313" key="9">
    <source>
        <dbReference type="EMBL" id="KAK3102297.1"/>
    </source>
</evidence>
<dbReference type="FunFam" id="1.20.890.10:FF:000002">
    <property type="entry name" value="cAMP-dependent protein kinase type II-alpha regulatory subunit"/>
    <property type="match status" value="1"/>
</dbReference>
<evidence type="ECO:0000259" key="8">
    <source>
        <dbReference type="PROSITE" id="PS50042"/>
    </source>
</evidence>
<dbReference type="SUPFAM" id="SSF47391">
    <property type="entry name" value="Dimerization-anchoring domain of cAMP-dependent PK regulatory subunit"/>
    <property type="match status" value="1"/>
</dbReference>
<dbReference type="AlphaFoldDB" id="A0AA88YJ50"/>
<keyword evidence="6" id="KW-0114">cAMP</keyword>
<comment type="similarity">
    <text evidence="1">Belongs to the cAMP-dependent kinase regulatory chain family.</text>
</comment>
<dbReference type="InterPro" id="IPR018488">
    <property type="entry name" value="cNMP-bd_CS"/>
</dbReference>
<dbReference type="CDD" id="cd00038">
    <property type="entry name" value="CAP_ED"/>
    <property type="match status" value="2"/>
</dbReference>
<evidence type="ECO:0000256" key="3">
    <source>
        <dbReference type="ARBA" id="ARBA00022566"/>
    </source>
</evidence>
<dbReference type="GO" id="GO:0005829">
    <property type="term" value="C:cytosol"/>
    <property type="evidence" value="ECO:0007669"/>
    <property type="project" value="TreeGrafter"/>
</dbReference>
<accession>A0AA88YJ50</accession>
<keyword evidence="4" id="KW-0677">Repeat</keyword>
<dbReference type="PROSITE" id="PS50042">
    <property type="entry name" value="CNMP_BINDING_3"/>
    <property type="match status" value="2"/>
</dbReference>
<comment type="caution">
    <text evidence="9">The sequence shown here is derived from an EMBL/GenBank/DDBJ whole genome shotgun (WGS) entry which is preliminary data.</text>
</comment>
<evidence type="ECO:0000256" key="1">
    <source>
        <dbReference type="ARBA" id="ARBA00005753"/>
    </source>
</evidence>
<dbReference type="InterPro" id="IPR000595">
    <property type="entry name" value="cNMP-bd_dom"/>
</dbReference>
<evidence type="ECO:0000256" key="6">
    <source>
        <dbReference type="ARBA" id="ARBA00023149"/>
    </source>
</evidence>
<dbReference type="Proteomes" id="UP001186944">
    <property type="component" value="Unassembled WGS sequence"/>
</dbReference>
<dbReference type="GO" id="GO:0030552">
    <property type="term" value="F:cAMP binding"/>
    <property type="evidence" value="ECO:0007669"/>
    <property type="project" value="UniProtKB-KW"/>
</dbReference>
<dbReference type="Gene3D" id="1.20.890.10">
    <property type="entry name" value="cAMP-dependent protein kinase regulatory subunit, dimerization-anchoring domain"/>
    <property type="match status" value="1"/>
</dbReference>
<dbReference type="Pfam" id="PF00027">
    <property type="entry name" value="cNMP_binding"/>
    <property type="match status" value="2"/>
</dbReference>
<dbReference type="SMART" id="SM00100">
    <property type="entry name" value="cNMP"/>
    <property type="match status" value="2"/>
</dbReference>
<feature type="domain" description="Cyclic nucleotide-binding" evidence="8">
    <location>
        <begin position="98"/>
        <end position="220"/>
    </location>
</feature>
<dbReference type="PANTHER" id="PTHR11635:SF152">
    <property type="entry name" value="CAMP-DEPENDENT PROTEIN KINASE TYPE I REGULATORY SUBUNIT-RELATED"/>
    <property type="match status" value="1"/>
</dbReference>
<dbReference type="CDD" id="cd12099">
    <property type="entry name" value="DD_RII_PKA"/>
    <property type="match status" value="1"/>
</dbReference>
<proteinExistence type="inferred from homology"/>
<dbReference type="Gene3D" id="2.60.120.10">
    <property type="entry name" value="Jelly Rolls"/>
    <property type="match status" value="2"/>
</dbReference>
<feature type="compositionally biased region" description="Basic and acidic residues" evidence="7">
    <location>
        <begin position="43"/>
        <end position="54"/>
    </location>
</feature>
<name>A0AA88YJ50_PINIB</name>